<keyword evidence="2" id="KW-1185">Reference proteome</keyword>
<name>A0A4Y7PQN6_9AGAM</name>
<sequence>MPAMITMYVFFHMLKNFRKHLGREFGYGSQSISSLLQDEDGRPIPKYRSIVLATREHLDSPFEVFYLSIYRRKGA</sequence>
<evidence type="ECO:0000313" key="1">
    <source>
        <dbReference type="EMBL" id="TDL17418.1"/>
    </source>
</evidence>
<protein>
    <submittedName>
        <fullName evidence="1">Uncharacterized protein</fullName>
    </submittedName>
</protein>
<reference evidence="1 2" key="1">
    <citation type="submission" date="2018-06" db="EMBL/GenBank/DDBJ databases">
        <title>A transcriptomic atlas of mushroom development highlights an independent origin of complex multicellularity.</title>
        <authorList>
            <consortium name="DOE Joint Genome Institute"/>
            <person name="Krizsan K."/>
            <person name="Almasi E."/>
            <person name="Merenyi Z."/>
            <person name="Sahu N."/>
            <person name="Viragh M."/>
            <person name="Koszo T."/>
            <person name="Mondo S."/>
            <person name="Kiss B."/>
            <person name="Balint B."/>
            <person name="Kues U."/>
            <person name="Barry K."/>
            <person name="Hegedus J.C."/>
            <person name="Henrissat B."/>
            <person name="Johnson J."/>
            <person name="Lipzen A."/>
            <person name="Ohm R."/>
            <person name="Nagy I."/>
            <person name="Pangilinan J."/>
            <person name="Yan J."/>
            <person name="Xiong Y."/>
            <person name="Grigoriev I.V."/>
            <person name="Hibbett D.S."/>
            <person name="Nagy L.G."/>
        </authorList>
    </citation>
    <scope>NUCLEOTIDE SEQUENCE [LARGE SCALE GENOMIC DNA]</scope>
    <source>
        <strain evidence="1 2">SZMC22713</strain>
    </source>
</reference>
<dbReference type="EMBL" id="ML170222">
    <property type="protein sequence ID" value="TDL17418.1"/>
    <property type="molecule type" value="Genomic_DNA"/>
</dbReference>
<proteinExistence type="predicted"/>
<accession>A0A4Y7PQN6</accession>
<dbReference type="VEuPathDB" id="FungiDB:BD410DRAFT_551311"/>
<dbReference type="AlphaFoldDB" id="A0A4Y7PQN6"/>
<evidence type="ECO:0000313" key="2">
    <source>
        <dbReference type="Proteomes" id="UP000294933"/>
    </source>
</evidence>
<organism evidence="1 2">
    <name type="scientific">Rickenella mellea</name>
    <dbReference type="NCBI Taxonomy" id="50990"/>
    <lineage>
        <taxon>Eukaryota</taxon>
        <taxon>Fungi</taxon>
        <taxon>Dikarya</taxon>
        <taxon>Basidiomycota</taxon>
        <taxon>Agaricomycotina</taxon>
        <taxon>Agaricomycetes</taxon>
        <taxon>Hymenochaetales</taxon>
        <taxon>Rickenellaceae</taxon>
        <taxon>Rickenella</taxon>
    </lineage>
</organism>
<gene>
    <name evidence="1" type="ORF">BD410DRAFT_551311</name>
</gene>
<dbReference type="Proteomes" id="UP000294933">
    <property type="component" value="Unassembled WGS sequence"/>
</dbReference>